<gene>
    <name evidence="1" type="ORF">J2S76_003145</name>
</gene>
<evidence type="ECO:0008006" key="3">
    <source>
        <dbReference type="Google" id="ProtNLM"/>
    </source>
</evidence>
<proteinExistence type="predicted"/>
<keyword evidence="2" id="KW-1185">Reference proteome</keyword>
<dbReference type="Proteomes" id="UP001238467">
    <property type="component" value="Unassembled WGS sequence"/>
</dbReference>
<organism evidence="1 2">
    <name type="scientific">Ancylobacter vacuolatus</name>
    <dbReference type="NCBI Taxonomy" id="223389"/>
    <lineage>
        <taxon>Bacteria</taxon>
        <taxon>Pseudomonadati</taxon>
        <taxon>Pseudomonadota</taxon>
        <taxon>Alphaproteobacteria</taxon>
        <taxon>Hyphomicrobiales</taxon>
        <taxon>Xanthobacteraceae</taxon>
        <taxon>Ancylobacter</taxon>
    </lineage>
</organism>
<dbReference type="Pfam" id="PF14907">
    <property type="entry name" value="NTP_transf_5"/>
    <property type="match status" value="1"/>
</dbReference>
<accession>A0ABU0DJU8</accession>
<dbReference type="RefSeq" id="WP_307061761.1">
    <property type="nucleotide sequence ID" value="NZ_JAUSUH010000007.1"/>
</dbReference>
<dbReference type="EMBL" id="JAUSUH010000007">
    <property type="protein sequence ID" value="MDQ0348711.1"/>
    <property type="molecule type" value="Genomic_DNA"/>
</dbReference>
<name>A0ABU0DJU8_9HYPH</name>
<protein>
    <recommendedName>
        <fullName evidence="3">Nucleotidyltransferase</fullName>
    </recommendedName>
</protein>
<reference evidence="1 2" key="1">
    <citation type="submission" date="2023-07" db="EMBL/GenBank/DDBJ databases">
        <title>Genomic Encyclopedia of Type Strains, Phase IV (KMG-IV): sequencing the most valuable type-strain genomes for metagenomic binning, comparative biology and taxonomic classification.</title>
        <authorList>
            <person name="Goeker M."/>
        </authorList>
    </citation>
    <scope>NUCLEOTIDE SEQUENCE [LARGE SCALE GENOMIC DNA]</scope>
    <source>
        <strain evidence="1 2">DSM 1277</strain>
    </source>
</reference>
<evidence type="ECO:0000313" key="1">
    <source>
        <dbReference type="EMBL" id="MDQ0348711.1"/>
    </source>
</evidence>
<sequence>MSRALLSPAYAHRLIALADPVGSGPDLSSLPAAAVPELLAAARQHLVLPVVWRRLEVLRGRETAVALDEAHRELELQTAHSMLLAYHASRIEAGLSQARVRFSIVKGAAFASLYPHASDRPFTDIDILIDPSDRPAVNATLEAMDFAPVPRKTIDHSAAYGEFKWTARQAPNVLVEVHLNLVHYPLLRRTVSLSLDDLAAFGGAQAPAGRLMVAVAHAAAGHKFHALRLIVDVLQASRAMGREASHAFVQTAARQGWALEAGFALDLAGRLYGDAQTTAIATLLPPSSARAVAARLLSESAILDAPLHGVASRIRRTLVRGLQHLRPALRRQGGGPGARPASG</sequence>
<evidence type="ECO:0000313" key="2">
    <source>
        <dbReference type="Proteomes" id="UP001238467"/>
    </source>
</evidence>
<dbReference type="InterPro" id="IPR039498">
    <property type="entry name" value="NTP_transf_5"/>
</dbReference>
<comment type="caution">
    <text evidence="1">The sequence shown here is derived from an EMBL/GenBank/DDBJ whole genome shotgun (WGS) entry which is preliminary data.</text>
</comment>